<evidence type="ECO:0000259" key="5">
    <source>
        <dbReference type="PROSITE" id="PS50932"/>
    </source>
</evidence>
<evidence type="ECO:0000313" key="7">
    <source>
        <dbReference type="Proteomes" id="UP000294739"/>
    </source>
</evidence>
<dbReference type="Proteomes" id="UP000294739">
    <property type="component" value="Unassembled WGS sequence"/>
</dbReference>
<evidence type="ECO:0000256" key="4">
    <source>
        <dbReference type="SAM" id="MobiDB-lite"/>
    </source>
</evidence>
<dbReference type="InParanoid" id="A0A4R5DRC0"/>
<dbReference type="PANTHER" id="PTHR30146">
    <property type="entry name" value="LACI-RELATED TRANSCRIPTIONAL REPRESSOR"/>
    <property type="match status" value="1"/>
</dbReference>
<accession>A0A4R5DRC0</accession>
<proteinExistence type="predicted"/>
<sequence>MTADPPGFPAAQRSVSIKDVAKRAGVSVTTVSNVLNSRDRVSSDTRERVLAAIDQLGYVRNAAAWQLRAGRSRTIGLIVPDGANPFYSAIARGAEDAAVEYGGAVLVGNSNHSPEREAHYIALFEEQRVQGVLIAPVGDPDQRVEALRRRGLPAVVIGRTAQPESSSVSIDNVAGGYLATRHLLEVGRRRLAFIGGPASTPGIGDRLAGALRAVAEQPDATLEVLETTDLGVAAGRAAALALLDRTDRPLPDGIFFANDLLATGALQAFLLIRHVDVPGDVAMIGYDDIDFAQAAVVPLSSIRQPAALIGRTAVELLAREAEAPDENRRHILFQPELVARESSLGEAPSRTRPASDTTPTTQH</sequence>
<dbReference type="SUPFAM" id="SSF53822">
    <property type="entry name" value="Periplasmic binding protein-like I"/>
    <property type="match status" value="1"/>
</dbReference>
<feature type="domain" description="HTH lacI-type" evidence="5">
    <location>
        <begin position="15"/>
        <end position="69"/>
    </location>
</feature>
<dbReference type="SMART" id="SM00354">
    <property type="entry name" value="HTH_LACI"/>
    <property type="match status" value="1"/>
</dbReference>
<dbReference type="RefSeq" id="WP_131892414.1">
    <property type="nucleotide sequence ID" value="NZ_SMKZ01000005.1"/>
</dbReference>
<dbReference type="Gene3D" id="1.10.260.40">
    <property type="entry name" value="lambda repressor-like DNA-binding domains"/>
    <property type="match status" value="1"/>
</dbReference>
<keyword evidence="1" id="KW-0805">Transcription regulation</keyword>
<gene>
    <name evidence="6" type="ORF">E1269_05785</name>
</gene>
<dbReference type="CDD" id="cd01392">
    <property type="entry name" value="HTH_LacI"/>
    <property type="match status" value="1"/>
</dbReference>
<dbReference type="OrthoDB" id="37081at2"/>
<keyword evidence="7" id="KW-1185">Reference proteome</keyword>
<evidence type="ECO:0000256" key="3">
    <source>
        <dbReference type="ARBA" id="ARBA00023163"/>
    </source>
</evidence>
<dbReference type="PROSITE" id="PS00356">
    <property type="entry name" value="HTH_LACI_1"/>
    <property type="match status" value="1"/>
</dbReference>
<evidence type="ECO:0000256" key="2">
    <source>
        <dbReference type="ARBA" id="ARBA00023125"/>
    </source>
</evidence>
<comment type="caution">
    <text evidence="6">The sequence shown here is derived from an EMBL/GenBank/DDBJ whole genome shotgun (WGS) entry which is preliminary data.</text>
</comment>
<dbReference type="InterPro" id="IPR028082">
    <property type="entry name" value="Peripla_BP_I"/>
</dbReference>
<dbReference type="AlphaFoldDB" id="A0A4R5DRC0"/>
<feature type="region of interest" description="Disordered" evidence="4">
    <location>
        <begin position="340"/>
        <end position="363"/>
    </location>
</feature>
<feature type="compositionally biased region" description="Polar residues" evidence="4">
    <location>
        <begin position="352"/>
        <end position="363"/>
    </location>
</feature>
<dbReference type="SUPFAM" id="SSF47413">
    <property type="entry name" value="lambda repressor-like DNA-binding domains"/>
    <property type="match status" value="1"/>
</dbReference>
<keyword evidence="3" id="KW-0804">Transcription</keyword>
<dbReference type="PANTHER" id="PTHR30146:SF109">
    <property type="entry name" value="HTH-TYPE TRANSCRIPTIONAL REGULATOR GALS"/>
    <property type="match status" value="1"/>
</dbReference>
<dbReference type="Pfam" id="PF13377">
    <property type="entry name" value="Peripla_BP_3"/>
    <property type="match status" value="1"/>
</dbReference>
<dbReference type="EMBL" id="SMKZ01000005">
    <property type="protein sequence ID" value="TDE13595.1"/>
    <property type="molecule type" value="Genomic_DNA"/>
</dbReference>
<reference evidence="6 7" key="1">
    <citation type="submission" date="2019-03" db="EMBL/GenBank/DDBJ databases">
        <title>Draft genome sequences of novel Actinobacteria.</title>
        <authorList>
            <person name="Sahin N."/>
            <person name="Ay H."/>
            <person name="Saygin H."/>
        </authorList>
    </citation>
    <scope>NUCLEOTIDE SEQUENCE [LARGE SCALE GENOMIC DNA]</scope>
    <source>
        <strain evidence="6 7">5K138</strain>
    </source>
</reference>
<protein>
    <submittedName>
        <fullName evidence="6">LacI family transcriptional regulator</fullName>
    </submittedName>
</protein>
<dbReference type="GO" id="GO:0003700">
    <property type="term" value="F:DNA-binding transcription factor activity"/>
    <property type="evidence" value="ECO:0007669"/>
    <property type="project" value="TreeGrafter"/>
</dbReference>
<keyword evidence="2" id="KW-0238">DNA-binding</keyword>
<dbReference type="InterPro" id="IPR000843">
    <property type="entry name" value="HTH_LacI"/>
</dbReference>
<dbReference type="Gene3D" id="3.40.50.2300">
    <property type="match status" value="2"/>
</dbReference>
<evidence type="ECO:0000256" key="1">
    <source>
        <dbReference type="ARBA" id="ARBA00023015"/>
    </source>
</evidence>
<dbReference type="GO" id="GO:0000976">
    <property type="term" value="F:transcription cis-regulatory region binding"/>
    <property type="evidence" value="ECO:0007669"/>
    <property type="project" value="TreeGrafter"/>
</dbReference>
<organism evidence="6 7">
    <name type="scientific">Jiangella asiatica</name>
    <dbReference type="NCBI Taxonomy" id="2530372"/>
    <lineage>
        <taxon>Bacteria</taxon>
        <taxon>Bacillati</taxon>
        <taxon>Actinomycetota</taxon>
        <taxon>Actinomycetes</taxon>
        <taxon>Jiangellales</taxon>
        <taxon>Jiangellaceae</taxon>
        <taxon>Jiangella</taxon>
    </lineage>
</organism>
<evidence type="ECO:0000313" key="6">
    <source>
        <dbReference type="EMBL" id="TDE13595.1"/>
    </source>
</evidence>
<dbReference type="PRINTS" id="PR00036">
    <property type="entry name" value="HTHLACI"/>
</dbReference>
<name>A0A4R5DRC0_9ACTN</name>
<dbReference type="InterPro" id="IPR046335">
    <property type="entry name" value="LacI/GalR-like_sensor"/>
</dbReference>
<dbReference type="InterPro" id="IPR010982">
    <property type="entry name" value="Lambda_DNA-bd_dom_sf"/>
</dbReference>
<dbReference type="PROSITE" id="PS50932">
    <property type="entry name" value="HTH_LACI_2"/>
    <property type="match status" value="1"/>
</dbReference>
<dbReference type="Pfam" id="PF00356">
    <property type="entry name" value="LacI"/>
    <property type="match status" value="1"/>
</dbReference>